<proteinExistence type="predicted"/>
<sequence>MLYLCATKVQEMASLKKVLRKKKYVRIKLKKMITNHLELSAKINGIKGAFILDTGASNSCVGLDLLDYFKLTSEESEVKAAGAGATDMETYKSSGNDLKIGDWKLKSCDLVLFDMTHVNTALTQHKAEKVHGIIGADVLEKGKAFIDYDKKVLYLKKMKKKKQRTLSLPF</sequence>
<dbReference type="Proteomes" id="UP001497416">
    <property type="component" value="Unassembled WGS sequence"/>
</dbReference>
<keyword evidence="1" id="KW-0378">Hydrolase</keyword>
<accession>A0ABP1EF33</accession>
<dbReference type="Pfam" id="PF13650">
    <property type="entry name" value="Asp_protease_2"/>
    <property type="match status" value="1"/>
</dbReference>
<keyword evidence="1" id="KW-0645">Protease</keyword>
<organism evidence="1 2">
    <name type="scientific">Tenacibaculum platacis</name>
    <dbReference type="NCBI Taxonomy" id="3137852"/>
    <lineage>
        <taxon>Bacteria</taxon>
        <taxon>Pseudomonadati</taxon>
        <taxon>Bacteroidota</taxon>
        <taxon>Flavobacteriia</taxon>
        <taxon>Flavobacteriales</taxon>
        <taxon>Flavobacteriaceae</taxon>
        <taxon>Tenacibaculum</taxon>
    </lineage>
</organism>
<reference evidence="1 2" key="1">
    <citation type="submission" date="2024-05" db="EMBL/GenBank/DDBJ databases">
        <authorList>
            <person name="Duchaud E."/>
        </authorList>
    </citation>
    <scope>NUCLEOTIDE SEQUENCE [LARGE SCALE GENOMIC DNA]</scope>
    <source>
        <strain evidence="1">Ena-SAMPLE-TAB-13-05-2024-13:56:06:370-140302</strain>
    </source>
</reference>
<dbReference type="GO" id="GO:0008233">
    <property type="term" value="F:peptidase activity"/>
    <property type="evidence" value="ECO:0007669"/>
    <property type="project" value="UniProtKB-KW"/>
</dbReference>
<gene>
    <name evidence="1" type="ORF">T190607A01A_10566</name>
</gene>
<dbReference type="Gene3D" id="2.40.70.10">
    <property type="entry name" value="Acid Proteases"/>
    <property type="match status" value="1"/>
</dbReference>
<name>A0ABP1EF33_9FLAO</name>
<dbReference type="SUPFAM" id="SSF50630">
    <property type="entry name" value="Acid proteases"/>
    <property type="match status" value="1"/>
</dbReference>
<dbReference type="CDD" id="cd05483">
    <property type="entry name" value="retropepsin_like_bacteria"/>
    <property type="match status" value="1"/>
</dbReference>
<keyword evidence="2" id="KW-1185">Reference proteome</keyword>
<comment type="caution">
    <text evidence="1">The sequence shown here is derived from an EMBL/GenBank/DDBJ whole genome shotgun (WGS) entry which is preliminary data.</text>
</comment>
<evidence type="ECO:0000313" key="2">
    <source>
        <dbReference type="Proteomes" id="UP001497416"/>
    </source>
</evidence>
<evidence type="ECO:0000313" key="1">
    <source>
        <dbReference type="EMBL" id="CAL2077657.1"/>
    </source>
</evidence>
<dbReference type="GO" id="GO:0006508">
    <property type="term" value="P:proteolysis"/>
    <property type="evidence" value="ECO:0007669"/>
    <property type="project" value="UniProtKB-KW"/>
</dbReference>
<protein>
    <submittedName>
        <fullName evidence="1">Acid protease</fullName>
    </submittedName>
</protein>
<dbReference type="InterPro" id="IPR034122">
    <property type="entry name" value="Retropepsin-like_bacterial"/>
</dbReference>
<dbReference type="EMBL" id="CAXIXY010000003">
    <property type="protein sequence ID" value="CAL2077657.1"/>
    <property type="molecule type" value="Genomic_DNA"/>
</dbReference>
<dbReference type="InterPro" id="IPR021109">
    <property type="entry name" value="Peptidase_aspartic_dom_sf"/>
</dbReference>